<proteinExistence type="predicted"/>
<dbReference type="KEGG" id="cpau:EHF44_25720"/>
<dbReference type="RefSeq" id="WP_124686500.1">
    <property type="nucleotide sequence ID" value="NZ_CP033970.1"/>
</dbReference>
<dbReference type="EMBL" id="CP033970">
    <property type="protein sequence ID" value="AZG16769.1"/>
    <property type="molecule type" value="Genomic_DNA"/>
</dbReference>
<reference evidence="2" key="1">
    <citation type="submission" date="2018-11" db="EMBL/GenBank/DDBJ databases">
        <title>FDA dAtabase for Regulatory Grade micrObial Sequences (FDA-ARGOS): Supporting development and validation of Infectious Disease Dx tests.</title>
        <authorList>
            <person name="Goldberg B."/>
            <person name="Campos J."/>
            <person name="Tallon L."/>
            <person name="Sadzewicz L."/>
            <person name="Zhao X."/>
            <person name="Vavikolanu K."/>
            <person name="Mehta A."/>
            <person name="Aluvathingal J."/>
            <person name="Nadendla S."/>
            <person name="Geyer C."/>
            <person name="Nandy P."/>
            <person name="Yan Y."/>
            <person name="Sichtig H."/>
        </authorList>
    </citation>
    <scope>NUCLEOTIDE SEQUENCE [LARGE SCALE GENOMIC DNA]</scope>
    <source>
        <strain evidence="2">FDAARGOS_614</strain>
    </source>
</reference>
<accession>A0A3G8H917</accession>
<dbReference type="Proteomes" id="UP000270411">
    <property type="component" value="Chromosome 2"/>
</dbReference>
<sequence length="75" mass="7809">MNPTTPRHAPPSAPPGHLDRAAASISALIASTQALAHATQALRTSNLATRLRLAQLNWLPSAGTCEQCRDGIGGR</sequence>
<protein>
    <submittedName>
        <fullName evidence="1">Uncharacterized protein</fullName>
    </submittedName>
</protein>
<name>A0A3G8H917_9BURK</name>
<evidence type="ECO:0000313" key="2">
    <source>
        <dbReference type="Proteomes" id="UP000270411"/>
    </source>
</evidence>
<dbReference type="AlphaFoldDB" id="A0A3G8H917"/>
<organism evidence="1 2">
    <name type="scientific">Cupriavidus pauculus</name>
    <dbReference type="NCBI Taxonomy" id="82633"/>
    <lineage>
        <taxon>Bacteria</taxon>
        <taxon>Pseudomonadati</taxon>
        <taxon>Pseudomonadota</taxon>
        <taxon>Betaproteobacteria</taxon>
        <taxon>Burkholderiales</taxon>
        <taxon>Burkholderiaceae</taxon>
        <taxon>Cupriavidus</taxon>
    </lineage>
</organism>
<gene>
    <name evidence="1" type="ORF">EHF44_25720</name>
</gene>
<evidence type="ECO:0000313" key="1">
    <source>
        <dbReference type="EMBL" id="AZG16769.1"/>
    </source>
</evidence>